<evidence type="ECO:0000256" key="1">
    <source>
        <dbReference type="ARBA" id="ARBA00004985"/>
    </source>
</evidence>
<dbReference type="InterPro" id="IPR016161">
    <property type="entry name" value="Ald_DH/histidinol_DH"/>
</dbReference>
<proteinExistence type="inferred from homology"/>
<dbReference type="InterPro" id="IPR016162">
    <property type="entry name" value="Ald_DH_N"/>
</dbReference>
<keyword evidence="5 7" id="KW-0560">Oxidoreductase</keyword>
<dbReference type="Proteomes" id="UP000269903">
    <property type="component" value="Chromosome"/>
</dbReference>
<protein>
    <recommendedName>
        <fullName evidence="7">Gamma-glutamyl phosphate reductase</fullName>
        <shortName evidence="7">GPR</shortName>
        <ecNumber evidence="7">1.2.1.41</ecNumber>
    </recommendedName>
    <alternativeName>
        <fullName evidence="7">Glutamate-5-semialdehyde dehydrogenase</fullName>
    </alternativeName>
    <alternativeName>
        <fullName evidence="7">Glutamyl-gamma-semialdehyde dehydrogenase</fullName>
        <shortName evidence="7">GSA dehydrogenase</shortName>
    </alternativeName>
</protein>
<evidence type="ECO:0000256" key="4">
    <source>
        <dbReference type="ARBA" id="ARBA00022857"/>
    </source>
</evidence>
<dbReference type="InterPro" id="IPR016163">
    <property type="entry name" value="Ald_DH_C"/>
</dbReference>
<dbReference type="Gene3D" id="3.40.309.10">
    <property type="entry name" value="Aldehyde Dehydrogenase, Chain A, domain 2"/>
    <property type="match status" value="1"/>
</dbReference>
<gene>
    <name evidence="7 9" type="primary">proA</name>
    <name evidence="9" type="ORF">NCTC6180_00130</name>
</gene>
<dbReference type="UniPathway" id="UPA00098">
    <property type="reaction ID" value="UER00360"/>
</dbReference>
<comment type="similarity">
    <text evidence="7">Belongs to the gamma-glutamyl phosphate reductase family.</text>
</comment>
<evidence type="ECO:0000256" key="5">
    <source>
        <dbReference type="ARBA" id="ARBA00023002"/>
    </source>
</evidence>
<dbReference type="EMBL" id="LR134317">
    <property type="protein sequence ID" value="VEF05023.1"/>
    <property type="molecule type" value="Genomic_DNA"/>
</dbReference>
<accession>A0A7Z8ZTY2</accession>
<comment type="function">
    <text evidence="7">Catalyzes the NADPH-dependent reduction of L-glutamate 5-phosphate into L-glutamate 5-semialdehyde and phosphate. The product spontaneously undergoes cyclization to form 1-pyrroline-5-carboxylate.</text>
</comment>
<dbReference type="FunFam" id="3.40.309.10:FF:000006">
    <property type="entry name" value="Gamma-glutamyl phosphate reductase"/>
    <property type="match status" value="1"/>
</dbReference>
<dbReference type="HAMAP" id="MF_00412">
    <property type="entry name" value="ProA"/>
    <property type="match status" value="1"/>
</dbReference>
<dbReference type="PANTHER" id="PTHR11063:SF8">
    <property type="entry name" value="DELTA-1-PYRROLINE-5-CARBOXYLATE SYNTHASE"/>
    <property type="match status" value="1"/>
</dbReference>
<organism evidence="9 10">
    <name type="scientific">Streptococcus equi subsp. zooepidemicus</name>
    <dbReference type="NCBI Taxonomy" id="40041"/>
    <lineage>
        <taxon>Bacteria</taxon>
        <taxon>Bacillati</taxon>
        <taxon>Bacillota</taxon>
        <taxon>Bacilli</taxon>
        <taxon>Lactobacillales</taxon>
        <taxon>Streptococcaceae</taxon>
        <taxon>Streptococcus</taxon>
    </lineage>
</organism>
<dbReference type="EC" id="1.2.1.41" evidence="7"/>
<comment type="subcellular location">
    <subcellularLocation>
        <location evidence="7">Cytoplasm</location>
    </subcellularLocation>
</comment>
<evidence type="ECO:0000313" key="9">
    <source>
        <dbReference type="EMBL" id="VEF05023.1"/>
    </source>
</evidence>
<comment type="pathway">
    <text evidence="1 7">Amino-acid biosynthesis; L-proline biosynthesis; L-glutamate 5-semialdehyde from L-glutamate: step 2/2.</text>
</comment>
<name>A0A7Z8ZTY2_STRSZ</name>
<evidence type="ECO:0000256" key="2">
    <source>
        <dbReference type="ARBA" id="ARBA00022605"/>
    </source>
</evidence>
<evidence type="ECO:0000256" key="6">
    <source>
        <dbReference type="ARBA" id="ARBA00049024"/>
    </source>
</evidence>
<reference evidence="9 10" key="1">
    <citation type="submission" date="2018-12" db="EMBL/GenBank/DDBJ databases">
        <authorList>
            <consortium name="Pathogen Informatics"/>
        </authorList>
    </citation>
    <scope>NUCLEOTIDE SEQUENCE [LARGE SCALE GENOMIC DNA]</scope>
    <source>
        <strain evidence="9 10">NCTC6180</strain>
    </source>
</reference>
<dbReference type="RefSeq" id="WP_172954531.1">
    <property type="nucleotide sequence ID" value="NZ_LR134317.1"/>
</dbReference>
<dbReference type="Gene3D" id="3.40.605.10">
    <property type="entry name" value="Aldehyde Dehydrogenase, Chain A, domain 1"/>
    <property type="match status" value="1"/>
</dbReference>
<keyword evidence="4 7" id="KW-0521">NADP</keyword>
<dbReference type="InterPro" id="IPR012134">
    <property type="entry name" value="Glu-5-SA_DH"/>
</dbReference>
<dbReference type="Pfam" id="PF00171">
    <property type="entry name" value="Aldedh"/>
    <property type="match status" value="1"/>
</dbReference>
<dbReference type="CDD" id="cd07079">
    <property type="entry name" value="ALDH_F18-19_ProA-GPR"/>
    <property type="match status" value="1"/>
</dbReference>
<dbReference type="InterPro" id="IPR020593">
    <property type="entry name" value="G-glutamylP_reductase_CS"/>
</dbReference>
<evidence type="ECO:0000313" key="10">
    <source>
        <dbReference type="Proteomes" id="UP000269903"/>
    </source>
</evidence>
<evidence type="ECO:0000256" key="7">
    <source>
        <dbReference type="HAMAP-Rule" id="MF_00412"/>
    </source>
</evidence>
<feature type="domain" description="Aldehyde dehydrogenase" evidence="8">
    <location>
        <begin position="4"/>
        <end position="285"/>
    </location>
</feature>
<dbReference type="PIRSF" id="PIRSF000151">
    <property type="entry name" value="GPR"/>
    <property type="match status" value="1"/>
</dbReference>
<dbReference type="NCBIfam" id="NF001221">
    <property type="entry name" value="PRK00197.1"/>
    <property type="match status" value="1"/>
</dbReference>
<evidence type="ECO:0000259" key="8">
    <source>
        <dbReference type="Pfam" id="PF00171"/>
    </source>
</evidence>
<keyword evidence="2 7" id="KW-0028">Amino-acid biosynthesis</keyword>
<keyword evidence="7" id="KW-0963">Cytoplasm</keyword>
<dbReference type="PROSITE" id="PS01223">
    <property type="entry name" value="PROA"/>
    <property type="match status" value="1"/>
</dbReference>
<dbReference type="NCBIfam" id="TIGR00407">
    <property type="entry name" value="proA"/>
    <property type="match status" value="1"/>
</dbReference>
<dbReference type="SUPFAM" id="SSF53720">
    <property type="entry name" value="ALDH-like"/>
    <property type="match status" value="1"/>
</dbReference>
<dbReference type="GO" id="GO:0004350">
    <property type="term" value="F:glutamate-5-semialdehyde dehydrogenase activity"/>
    <property type="evidence" value="ECO:0007669"/>
    <property type="project" value="UniProtKB-UniRule"/>
</dbReference>
<dbReference type="InterPro" id="IPR000965">
    <property type="entry name" value="GPR_dom"/>
</dbReference>
<keyword evidence="3 7" id="KW-0641">Proline biosynthesis</keyword>
<sequence>MTIEQLGQRAKAASRALVSLTTKDKNQFLAFLAEELVAQTDMILTENAKDLAKVAEHGISEIMLDRLRLTADRIHAMAQGVRQVADLADPIGEVIKGYTNLDGLKITQKRVPLGVIAMIFESRPNVSIDAFSLAFKTNNAIILRGGKDALYSNMALVKLVRNALEASAITPDAVQLIEDTSHAVAEELMQATDYIDVLIPRGGARLIQTVKEKAKVPVIETGVGNVHIYVDEAADLEMAVKVVINAKTQRPSVCNAAESLIIHEKVGATFIPMLEAAISEVQQVEWRADEQAKALFSKAVLATEEDYAAEFLDYIMSVHLVSSLDEAISWINQYTSHHSEAIITANINAAERFQDLVDSAAVYVNASTRFTDGFVFGLGAEIGISTQKMHARGPMGLEALTSSKYLINGNGQIRS</sequence>
<comment type="catalytic activity">
    <reaction evidence="6 7">
        <text>L-glutamate 5-semialdehyde + phosphate + NADP(+) = L-glutamyl 5-phosphate + NADPH + H(+)</text>
        <dbReference type="Rhea" id="RHEA:19541"/>
        <dbReference type="ChEBI" id="CHEBI:15378"/>
        <dbReference type="ChEBI" id="CHEBI:43474"/>
        <dbReference type="ChEBI" id="CHEBI:57783"/>
        <dbReference type="ChEBI" id="CHEBI:58066"/>
        <dbReference type="ChEBI" id="CHEBI:58274"/>
        <dbReference type="ChEBI" id="CHEBI:58349"/>
        <dbReference type="EC" id="1.2.1.41"/>
    </reaction>
</comment>
<dbReference type="GO" id="GO:0050661">
    <property type="term" value="F:NADP binding"/>
    <property type="evidence" value="ECO:0007669"/>
    <property type="project" value="InterPro"/>
</dbReference>
<dbReference type="AlphaFoldDB" id="A0A7Z8ZTY2"/>
<dbReference type="PANTHER" id="PTHR11063">
    <property type="entry name" value="GLUTAMATE SEMIALDEHYDE DEHYDROGENASE"/>
    <property type="match status" value="1"/>
</dbReference>
<dbReference type="GO" id="GO:0055129">
    <property type="term" value="P:L-proline biosynthetic process"/>
    <property type="evidence" value="ECO:0007669"/>
    <property type="project" value="UniProtKB-UniRule"/>
</dbReference>
<evidence type="ECO:0000256" key="3">
    <source>
        <dbReference type="ARBA" id="ARBA00022650"/>
    </source>
</evidence>
<dbReference type="InterPro" id="IPR015590">
    <property type="entry name" value="Aldehyde_DH_dom"/>
</dbReference>
<dbReference type="GO" id="GO:0005737">
    <property type="term" value="C:cytoplasm"/>
    <property type="evidence" value="ECO:0007669"/>
    <property type="project" value="UniProtKB-SubCell"/>
</dbReference>